<dbReference type="Proteomes" id="UP000050277">
    <property type="component" value="Unassembled WGS sequence"/>
</dbReference>
<dbReference type="RefSeq" id="WP_054536453.1">
    <property type="nucleotide sequence ID" value="NZ_LGKP01000035.1"/>
</dbReference>
<dbReference type="Pfam" id="PF09594">
    <property type="entry name" value="GT87"/>
    <property type="match status" value="1"/>
</dbReference>
<feature type="transmembrane region" description="Helical" evidence="8">
    <location>
        <begin position="289"/>
        <end position="309"/>
    </location>
</feature>
<accession>A0A0P6XDU1</accession>
<feature type="transmembrane region" description="Helical" evidence="8">
    <location>
        <begin position="127"/>
        <end position="145"/>
    </location>
</feature>
<dbReference type="EMBL" id="LGKP01000035">
    <property type="protein sequence ID" value="KPL81197.1"/>
    <property type="molecule type" value="Genomic_DNA"/>
</dbReference>
<name>A0A0P6XDU1_9CHLR</name>
<comment type="similarity">
    <text evidence="7">Belongs to the glycosyltransferase 87 family.</text>
</comment>
<feature type="transmembrane region" description="Helical" evidence="8">
    <location>
        <begin position="151"/>
        <end position="170"/>
    </location>
</feature>
<reference evidence="9 10" key="1">
    <citation type="submission" date="2015-07" db="EMBL/GenBank/DDBJ databases">
        <title>Whole genome sequence of Herpetosiphon geysericola DSM 7119.</title>
        <authorList>
            <person name="Hemp J."/>
            <person name="Ward L.M."/>
            <person name="Pace L.A."/>
            <person name="Fischer W.W."/>
        </authorList>
    </citation>
    <scope>NUCLEOTIDE SEQUENCE [LARGE SCALE GENOMIC DNA]</scope>
    <source>
        <strain evidence="9 10">DSM 7119</strain>
    </source>
</reference>
<comment type="subcellular location">
    <subcellularLocation>
        <location evidence="1">Cell membrane</location>
        <topology evidence="1">Multi-pass membrane protein</topology>
    </subcellularLocation>
</comment>
<proteinExistence type="inferred from homology"/>
<keyword evidence="6 8" id="KW-0472">Membrane</keyword>
<evidence type="ECO:0000256" key="5">
    <source>
        <dbReference type="ARBA" id="ARBA00022989"/>
    </source>
</evidence>
<comment type="caution">
    <text evidence="9">The sequence shown here is derived from an EMBL/GenBank/DDBJ whole genome shotgun (WGS) entry which is preliminary data.</text>
</comment>
<keyword evidence="2" id="KW-1003">Cell membrane</keyword>
<evidence type="ECO:0000256" key="7">
    <source>
        <dbReference type="ARBA" id="ARBA00024033"/>
    </source>
</evidence>
<sequence>MLNPSNGNATIVRFIKPTLVLVALFSFIKFIIIYGINIAIHKSTLDFPSFYWASDALFNNNISPYNIDYIQKNTGLAVFPFIYPPPSIIFFFPMSLFTYDQAFLINLLLNHLAMILLIGLLVKIFEFAYFSYQSILITILVYTSFPFMQNVYLGQINTYIIIFVLLFLIMRHKYENIACILLGISIIVKMYPAVILPLLLFNKDYRILIKTSCVIVFTTIIAAFAIPSFVWQDWWLNIIPSGGYGKYPKGLLQTASVYNQSLNGLFARIFTNQEDSYQLIYNPSLGTALTYVCCGFLFFITLFVTAKYINKNAKDALEKIVFVTMPLIFLIAPFSWSVHIVTIYPTMIYLIKIAYEHQSKLAGVQLLFLIAVMILFFSPIVSTFCLWAIFIIWLLMLNVIIKQRSLASATDQPQIAVTAH</sequence>
<keyword evidence="10" id="KW-1185">Reference proteome</keyword>
<feature type="transmembrane region" description="Helical" evidence="8">
    <location>
        <begin position="103"/>
        <end position="122"/>
    </location>
</feature>
<evidence type="ECO:0000256" key="2">
    <source>
        <dbReference type="ARBA" id="ARBA00022475"/>
    </source>
</evidence>
<feature type="transmembrane region" description="Helical" evidence="8">
    <location>
        <begin position="20"/>
        <end position="40"/>
    </location>
</feature>
<organism evidence="9 10">
    <name type="scientific">Herpetosiphon geysericola</name>
    <dbReference type="NCBI Taxonomy" id="70996"/>
    <lineage>
        <taxon>Bacteria</taxon>
        <taxon>Bacillati</taxon>
        <taxon>Chloroflexota</taxon>
        <taxon>Chloroflexia</taxon>
        <taxon>Herpetosiphonales</taxon>
        <taxon>Herpetosiphonaceae</taxon>
        <taxon>Herpetosiphon</taxon>
    </lineage>
</organism>
<evidence type="ECO:0000256" key="4">
    <source>
        <dbReference type="ARBA" id="ARBA00022692"/>
    </source>
</evidence>
<keyword evidence="3" id="KW-0808">Transferase</keyword>
<dbReference type="InterPro" id="IPR018584">
    <property type="entry name" value="GT87"/>
</dbReference>
<feature type="transmembrane region" description="Helical" evidence="8">
    <location>
        <begin position="177"/>
        <end position="201"/>
    </location>
</feature>
<gene>
    <name evidence="9" type="ORF">SE18_21125</name>
</gene>
<protein>
    <recommendedName>
        <fullName evidence="11">DUF2029 domain-containing protein</fullName>
    </recommendedName>
</protein>
<evidence type="ECO:0000313" key="10">
    <source>
        <dbReference type="Proteomes" id="UP000050277"/>
    </source>
</evidence>
<evidence type="ECO:0000256" key="6">
    <source>
        <dbReference type="ARBA" id="ARBA00023136"/>
    </source>
</evidence>
<dbReference type="STRING" id="70996.SE18_21125"/>
<evidence type="ECO:0000256" key="8">
    <source>
        <dbReference type="SAM" id="Phobius"/>
    </source>
</evidence>
<evidence type="ECO:0000256" key="3">
    <source>
        <dbReference type="ARBA" id="ARBA00022679"/>
    </source>
</evidence>
<feature type="transmembrane region" description="Helical" evidence="8">
    <location>
        <begin position="364"/>
        <end position="395"/>
    </location>
</feature>
<dbReference type="GO" id="GO:0016758">
    <property type="term" value="F:hexosyltransferase activity"/>
    <property type="evidence" value="ECO:0007669"/>
    <property type="project" value="InterPro"/>
</dbReference>
<keyword evidence="5 8" id="KW-1133">Transmembrane helix</keyword>
<feature type="transmembrane region" description="Helical" evidence="8">
    <location>
        <begin position="321"/>
        <end position="344"/>
    </location>
</feature>
<feature type="transmembrane region" description="Helical" evidence="8">
    <location>
        <begin position="207"/>
        <end position="230"/>
    </location>
</feature>
<dbReference type="OrthoDB" id="9774600at2"/>
<dbReference type="AlphaFoldDB" id="A0A0P6XDU1"/>
<dbReference type="GO" id="GO:0005886">
    <property type="term" value="C:plasma membrane"/>
    <property type="evidence" value="ECO:0007669"/>
    <property type="project" value="UniProtKB-SubCell"/>
</dbReference>
<keyword evidence="4 8" id="KW-0812">Transmembrane</keyword>
<evidence type="ECO:0008006" key="11">
    <source>
        <dbReference type="Google" id="ProtNLM"/>
    </source>
</evidence>
<evidence type="ECO:0000313" key="9">
    <source>
        <dbReference type="EMBL" id="KPL81197.1"/>
    </source>
</evidence>
<evidence type="ECO:0000256" key="1">
    <source>
        <dbReference type="ARBA" id="ARBA00004651"/>
    </source>
</evidence>
<feature type="transmembrane region" description="Helical" evidence="8">
    <location>
        <begin position="76"/>
        <end position="97"/>
    </location>
</feature>